<name>A0AAE1RN04_9SOLA</name>
<dbReference type="AlphaFoldDB" id="A0AAE1RN04"/>
<organism evidence="1 2">
    <name type="scientific">Anisodus tanguticus</name>
    <dbReference type="NCBI Taxonomy" id="243964"/>
    <lineage>
        <taxon>Eukaryota</taxon>
        <taxon>Viridiplantae</taxon>
        <taxon>Streptophyta</taxon>
        <taxon>Embryophyta</taxon>
        <taxon>Tracheophyta</taxon>
        <taxon>Spermatophyta</taxon>
        <taxon>Magnoliopsida</taxon>
        <taxon>eudicotyledons</taxon>
        <taxon>Gunneridae</taxon>
        <taxon>Pentapetalae</taxon>
        <taxon>asterids</taxon>
        <taxon>lamiids</taxon>
        <taxon>Solanales</taxon>
        <taxon>Solanaceae</taxon>
        <taxon>Solanoideae</taxon>
        <taxon>Hyoscyameae</taxon>
        <taxon>Anisodus</taxon>
    </lineage>
</organism>
<evidence type="ECO:0000313" key="1">
    <source>
        <dbReference type="EMBL" id="KAK4354079.1"/>
    </source>
</evidence>
<sequence>MRHQYATILASSLHGEINIGDLRTIPCPKTLWIIYIIDDDSHAEHLKGITDREGIGI</sequence>
<proteinExistence type="predicted"/>
<reference evidence="1" key="1">
    <citation type="submission" date="2023-12" db="EMBL/GenBank/DDBJ databases">
        <title>Genome assembly of Anisodus tanguticus.</title>
        <authorList>
            <person name="Wang Y.-J."/>
        </authorList>
    </citation>
    <scope>NUCLEOTIDE SEQUENCE</scope>
    <source>
        <strain evidence="1">KB-2021</strain>
        <tissue evidence="1">Leaf</tissue>
    </source>
</reference>
<gene>
    <name evidence="1" type="ORF">RND71_026273</name>
</gene>
<dbReference type="EMBL" id="JAVYJV010000014">
    <property type="protein sequence ID" value="KAK4354079.1"/>
    <property type="molecule type" value="Genomic_DNA"/>
</dbReference>
<accession>A0AAE1RN04</accession>
<evidence type="ECO:0000313" key="2">
    <source>
        <dbReference type="Proteomes" id="UP001291623"/>
    </source>
</evidence>
<comment type="caution">
    <text evidence="1">The sequence shown here is derived from an EMBL/GenBank/DDBJ whole genome shotgun (WGS) entry which is preliminary data.</text>
</comment>
<dbReference type="Proteomes" id="UP001291623">
    <property type="component" value="Unassembled WGS sequence"/>
</dbReference>
<keyword evidence="2" id="KW-1185">Reference proteome</keyword>
<protein>
    <submittedName>
        <fullName evidence="1">Uncharacterized protein</fullName>
    </submittedName>
</protein>